<gene>
    <name evidence="9" type="ORF">F0562_027297</name>
</gene>
<reference evidence="9 10" key="1">
    <citation type="submission" date="2019-09" db="EMBL/GenBank/DDBJ databases">
        <title>A chromosome-level genome assembly of the Chinese tupelo Nyssa sinensis.</title>
        <authorList>
            <person name="Yang X."/>
            <person name="Kang M."/>
            <person name="Yang Y."/>
            <person name="Xiong H."/>
            <person name="Wang M."/>
            <person name="Zhang Z."/>
            <person name="Wang Z."/>
            <person name="Wu H."/>
            <person name="Ma T."/>
            <person name="Liu J."/>
            <person name="Xi Z."/>
        </authorList>
    </citation>
    <scope>NUCLEOTIDE SEQUENCE [LARGE SCALE GENOMIC DNA]</scope>
    <source>
        <strain evidence="9">J267</strain>
        <tissue evidence="9">Leaf</tissue>
    </source>
</reference>
<evidence type="ECO:0000256" key="8">
    <source>
        <dbReference type="ARBA" id="ARBA00023180"/>
    </source>
</evidence>
<protein>
    <submittedName>
        <fullName evidence="9">Uncharacterized protein</fullName>
    </submittedName>
</protein>
<dbReference type="PANTHER" id="PTHR11802:SF460">
    <property type="entry name" value="CARBOXYPEPTIDASE"/>
    <property type="match status" value="1"/>
</dbReference>
<dbReference type="Pfam" id="PF00450">
    <property type="entry name" value="Peptidase_S10"/>
    <property type="match status" value="2"/>
</dbReference>
<evidence type="ECO:0000256" key="2">
    <source>
        <dbReference type="ARBA" id="ARBA00009431"/>
    </source>
</evidence>
<sequence>MFESSSYIHGVWKDRPLTVLPVIRELMDSGMRVWIYSGDTDYIIPVTSTRYSVNKLGTSVKNPWYPWYILGEVGGYAVGYQNLTFVTVRGSGHFVPSYQPARALVLFSSFINGTLPPSRKLIREELSIQRKFDKSISVSPALDKTAGYLNVYVGPQDGLKEIDQIESLPGQPDGVDFNQYSGYVTVDPDAGRALFYYFVESASELFY</sequence>
<dbReference type="Gene3D" id="3.40.50.11320">
    <property type="match status" value="1"/>
</dbReference>
<evidence type="ECO:0000256" key="1">
    <source>
        <dbReference type="ARBA" id="ARBA00004613"/>
    </source>
</evidence>
<organism evidence="9 10">
    <name type="scientific">Nyssa sinensis</name>
    <dbReference type="NCBI Taxonomy" id="561372"/>
    <lineage>
        <taxon>Eukaryota</taxon>
        <taxon>Viridiplantae</taxon>
        <taxon>Streptophyta</taxon>
        <taxon>Embryophyta</taxon>
        <taxon>Tracheophyta</taxon>
        <taxon>Spermatophyta</taxon>
        <taxon>Magnoliopsida</taxon>
        <taxon>eudicotyledons</taxon>
        <taxon>Gunneridae</taxon>
        <taxon>Pentapetalae</taxon>
        <taxon>asterids</taxon>
        <taxon>Cornales</taxon>
        <taxon>Nyssaceae</taxon>
        <taxon>Nyssa</taxon>
    </lineage>
</organism>
<accession>A0A5J5B396</accession>
<evidence type="ECO:0000256" key="3">
    <source>
        <dbReference type="ARBA" id="ARBA00022645"/>
    </source>
</evidence>
<keyword evidence="5" id="KW-0732">Signal</keyword>
<keyword evidence="7" id="KW-1015">Disulfide bond</keyword>
<evidence type="ECO:0000313" key="10">
    <source>
        <dbReference type="Proteomes" id="UP000325577"/>
    </source>
</evidence>
<dbReference type="PANTHER" id="PTHR11802">
    <property type="entry name" value="SERINE PROTEASE FAMILY S10 SERINE CARBOXYPEPTIDASE"/>
    <property type="match status" value="1"/>
</dbReference>
<comment type="similarity">
    <text evidence="2">Belongs to the peptidase S10 family.</text>
</comment>
<evidence type="ECO:0000313" key="9">
    <source>
        <dbReference type="EMBL" id="KAA8537713.1"/>
    </source>
</evidence>
<dbReference type="AlphaFoldDB" id="A0A5J5B396"/>
<dbReference type="SUPFAM" id="SSF53474">
    <property type="entry name" value="alpha/beta-Hydrolases"/>
    <property type="match status" value="2"/>
</dbReference>
<dbReference type="OrthoDB" id="995539at2759"/>
<evidence type="ECO:0000256" key="4">
    <source>
        <dbReference type="ARBA" id="ARBA00022670"/>
    </source>
</evidence>
<comment type="subcellular location">
    <subcellularLocation>
        <location evidence="1">Secreted</location>
    </subcellularLocation>
</comment>
<dbReference type="InterPro" id="IPR033124">
    <property type="entry name" value="Ser_caboxypep_his_AS"/>
</dbReference>
<dbReference type="Proteomes" id="UP000325577">
    <property type="component" value="Linkage Group LG15"/>
</dbReference>
<dbReference type="Gene3D" id="3.40.50.1820">
    <property type="entry name" value="alpha/beta hydrolase"/>
    <property type="match status" value="1"/>
</dbReference>
<proteinExistence type="inferred from homology"/>
<dbReference type="EMBL" id="CM018038">
    <property type="protein sequence ID" value="KAA8537713.1"/>
    <property type="molecule type" value="Genomic_DNA"/>
</dbReference>
<keyword evidence="8" id="KW-0325">Glycoprotein</keyword>
<dbReference type="FunFam" id="3.40.50.11320:FF:000002">
    <property type="entry name" value="Carboxypeptidase"/>
    <property type="match status" value="1"/>
</dbReference>
<dbReference type="InterPro" id="IPR029058">
    <property type="entry name" value="AB_hydrolase_fold"/>
</dbReference>
<dbReference type="InterPro" id="IPR001563">
    <property type="entry name" value="Peptidase_S10"/>
</dbReference>
<dbReference type="GO" id="GO:0006508">
    <property type="term" value="P:proteolysis"/>
    <property type="evidence" value="ECO:0007669"/>
    <property type="project" value="UniProtKB-KW"/>
</dbReference>
<evidence type="ECO:0000256" key="7">
    <source>
        <dbReference type="ARBA" id="ARBA00023157"/>
    </source>
</evidence>
<keyword evidence="10" id="KW-1185">Reference proteome</keyword>
<dbReference type="GO" id="GO:0005773">
    <property type="term" value="C:vacuole"/>
    <property type="evidence" value="ECO:0007669"/>
    <property type="project" value="TreeGrafter"/>
</dbReference>
<dbReference type="PROSITE" id="PS00560">
    <property type="entry name" value="CARBOXYPEPT_SER_HIS"/>
    <property type="match status" value="1"/>
</dbReference>
<keyword evidence="3" id="KW-0121">Carboxypeptidase</keyword>
<evidence type="ECO:0000256" key="6">
    <source>
        <dbReference type="ARBA" id="ARBA00022801"/>
    </source>
</evidence>
<keyword evidence="4" id="KW-0645">Protease</keyword>
<keyword evidence="6" id="KW-0378">Hydrolase</keyword>
<dbReference type="GO" id="GO:0005576">
    <property type="term" value="C:extracellular region"/>
    <property type="evidence" value="ECO:0007669"/>
    <property type="project" value="UniProtKB-SubCell"/>
</dbReference>
<dbReference type="GO" id="GO:0004185">
    <property type="term" value="F:serine-type carboxypeptidase activity"/>
    <property type="evidence" value="ECO:0007669"/>
    <property type="project" value="InterPro"/>
</dbReference>
<name>A0A5J5B396_9ASTE</name>
<evidence type="ECO:0000256" key="5">
    <source>
        <dbReference type="ARBA" id="ARBA00022729"/>
    </source>
</evidence>